<dbReference type="OrthoDB" id="5125216at2"/>
<accession>A0A438LYK4</accession>
<dbReference type="AlphaFoldDB" id="A0A438LYK4"/>
<gene>
    <name evidence="2" type="ORF">EDD27_0623</name>
</gene>
<evidence type="ECO:0000313" key="3">
    <source>
        <dbReference type="Proteomes" id="UP000284824"/>
    </source>
</evidence>
<reference evidence="2 3" key="1">
    <citation type="submission" date="2019-01" db="EMBL/GenBank/DDBJ databases">
        <title>Sequencing the genomes of 1000 actinobacteria strains.</title>
        <authorList>
            <person name="Klenk H.-P."/>
        </authorList>
    </citation>
    <scope>NUCLEOTIDE SEQUENCE [LARGE SCALE GENOMIC DNA]</scope>
    <source>
        <strain evidence="2 3">DSM 43925</strain>
    </source>
</reference>
<dbReference type="RefSeq" id="WP_127930973.1">
    <property type="nucleotide sequence ID" value="NZ_SAUN01000001.1"/>
</dbReference>
<feature type="region of interest" description="Disordered" evidence="1">
    <location>
        <begin position="77"/>
        <end position="110"/>
    </location>
</feature>
<dbReference type="Proteomes" id="UP000284824">
    <property type="component" value="Unassembled WGS sequence"/>
</dbReference>
<name>A0A438LYK4_9ACTN</name>
<organism evidence="2 3">
    <name type="scientific">Nonomuraea polychroma</name>
    <dbReference type="NCBI Taxonomy" id="46176"/>
    <lineage>
        <taxon>Bacteria</taxon>
        <taxon>Bacillati</taxon>
        <taxon>Actinomycetota</taxon>
        <taxon>Actinomycetes</taxon>
        <taxon>Streptosporangiales</taxon>
        <taxon>Streptosporangiaceae</taxon>
        <taxon>Nonomuraea</taxon>
    </lineage>
</organism>
<evidence type="ECO:0000313" key="2">
    <source>
        <dbReference type="EMBL" id="RVX38328.1"/>
    </source>
</evidence>
<sequence length="110" mass="12125">MRYRMTFAAGLAIGYVLGSRAGRERYEQIKRAAQRVADNPRVQEVAGVVGAQASKYAGMARSRMGDTLQQRIPFLSHDAHKHDGGTGWPEEEATAADDMEKKARESGIPY</sequence>
<proteinExistence type="predicted"/>
<feature type="compositionally biased region" description="Basic and acidic residues" evidence="1">
    <location>
        <begin position="98"/>
        <end position="110"/>
    </location>
</feature>
<protein>
    <submittedName>
        <fullName evidence="2">Uncharacterized protein</fullName>
    </submittedName>
</protein>
<comment type="caution">
    <text evidence="2">The sequence shown here is derived from an EMBL/GenBank/DDBJ whole genome shotgun (WGS) entry which is preliminary data.</text>
</comment>
<keyword evidence="3" id="KW-1185">Reference proteome</keyword>
<dbReference type="EMBL" id="SAUN01000001">
    <property type="protein sequence ID" value="RVX38328.1"/>
    <property type="molecule type" value="Genomic_DNA"/>
</dbReference>
<evidence type="ECO:0000256" key="1">
    <source>
        <dbReference type="SAM" id="MobiDB-lite"/>
    </source>
</evidence>